<reference evidence="1 2" key="1">
    <citation type="journal article" date="2010" name="Proc. Natl. Acad. Sci. U.S.A.">
        <title>Enigmatic, ultrasmall, uncultivated Archaea.</title>
        <authorList>
            <person name="Baker B.J."/>
            <person name="Comolli L.R."/>
            <person name="Dick G.J."/>
            <person name="Hauser L.J."/>
            <person name="Hyatt D."/>
            <person name="Dill B.D."/>
            <person name="Land M.L."/>
            <person name="Verberkmoes N.C."/>
            <person name="Hettich R.L."/>
            <person name="Banfield J.F."/>
        </authorList>
    </citation>
    <scope>NUCLEOTIDE SEQUENCE [LARGE SCALE GENOMIC DNA]</scope>
</reference>
<dbReference type="AlphaFoldDB" id="D6GVR3"/>
<accession>D6GVR3</accession>
<evidence type="ECO:0000313" key="2">
    <source>
        <dbReference type="Proteomes" id="UP000009376"/>
    </source>
</evidence>
<name>D6GVR3_PARA5</name>
<protein>
    <submittedName>
        <fullName evidence="1">Uncharacterized protein</fullName>
    </submittedName>
</protein>
<dbReference type="Proteomes" id="UP000009376">
    <property type="component" value="Unassembled WGS sequence"/>
</dbReference>
<proteinExistence type="predicted"/>
<evidence type="ECO:0000313" key="1">
    <source>
        <dbReference type="EMBL" id="EFD92723.1"/>
    </source>
</evidence>
<dbReference type="EMBL" id="GG745555">
    <property type="protein sequence ID" value="EFD92723.1"/>
    <property type="molecule type" value="Genomic_DNA"/>
</dbReference>
<sequence length="116" mass="13780">MEELLYMIYGKHPKSMKLYPEAEKIINIIREKGSVSRDELANILSIDLNSPNGKKHFYNLVSPMFNRILVSEHKGKSVYYRLSYDLFRVYIDGIRRKAKYYLIKNAENEKDDEDKQ</sequence>
<gene>
    <name evidence="1" type="ORF">BJBARM5_0576</name>
</gene>
<organism evidence="1 2">
    <name type="scientific">Candidatus Parvarchaeum acidophilus ARMAN-5</name>
    <dbReference type="NCBI Taxonomy" id="662762"/>
    <lineage>
        <taxon>Archaea</taxon>
        <taxon>Candidatus Parvarchaeota</taxon>
        <taxon>Candidatus Parvarchaeum</taxon>
    </lineage>
</organism>